<comment type="caution">
    <text evidence="2">The sequence shown here is derived from an EMBL/GenBank/DDBJ whole genome shotgun (WGS) entry which is preliminary data.</text>
</comment>
<sequence>MWVAGVGLFFLFMDEPGGMNADTLGFVITLIAVFMPVAMLGVAAAAARSGRIMREESARLQAAIDAIRQSYLQTAYPGGAVRPTVEQKLEEIARTARKTETALTTFTSIRQPVEGRPPVPVPPLVAPGAEPSDDQATLALGTPAEALSDPVPTADFLRALNFPENGEDKEGFRALRRALHDRQTAQLITAAQDVLSLLAEEGIYMDDLSPDRARPEVWRRFAKGERGRAVAGLGGIRDRSSLALAAGRMRQDPKFREAVHIFLRRFDDMLMGFEPTATDAEMAELGGTRTARAFMLLGRVAGAFA</sequence>
<keyword evidence="3" id="KW-1185">Reference proteome</keyword>
<feature type="transmembrane region" description="Helical" evidence="1">
    <location>
        <begin position="23"/>
        <end position="47"/>
    </location>
</feature>
<name>A0AAE3NU67_9RHOB</name>
<accession>A0AAE3NU67</accession>
<proteinExistence type="predicted"/>
<keyword evidence="1" id="KW-1133">Transmembrane helix</keyword>
<reference evidence="2" key="1">
    <citation type="submission" date="2023-03" db="EMBL/GenBank/DDBJ databases">
        <title>Multiphase analysis and comparison of six strains from genera Psychromarinibacter, Lutimaribacter, and Maritimibacter, including a novel species: Psychromarinibacter sediminicola sp. nov.</title>
        <authorList>
            <person name="Wang Y.-H."/>
            <person name="Ye M.-Q."/>
            <person name="Du Z.-J."/>
        </authorList>
    </citation>
    <scope>NUCLEOTIDE SEQUENCE</scope>
    <source>
        <strain evidence="2">C21-152</strain>
    </source>
</reference>
<dbReference type="EMBL" id="JARGYC010000021">
    <property type="protein sequence ID" value="MDF0601035.1"/>
    <property type="molecule type" value="Genomic_DNA"/>
</dbReference>
<organism evidence="2 3">
    <name type="scientific">Psychromarinibacter sediminicola</name>
    <dbReference type="NCBI Taxonomy" id="3033385"/>
    <lineage>
        <taxon>Bacteria</taxon>
        <taxon>Pseudomonadati</taxon>
        <taxon>Pseudomonadota</taxon>
        <taxon>Alphaproteobacteria</taxon>
        <taxon>Rhodobacterales</taxon>
        <taxon>Paracoccaceae</taxon>
        <taxon>Psychromarinibacter</taxon>
    </lineage>
</organism>
<keyword evidence="1" id="KW-0812">Transmembrane</keyword>
<evidence type="ECO:0000256" key="1">
    <source>
        <dbReference type="SAM" id="Phobius"/>
    </source>
</evidence>
<dbReference type="AlphaFoldDB" id="A0AAE3NU67"/>
<evidence type="ECO:0000313" key="2">
    <source>
        <dbReference type="EMBL" id="MDF0601035.1"/>
    </source>
</evidence>
<evidence type="ECO:0000313" key="3">
    <source>
        <dbReference type="Proteomes" id="UP001220964"/>
    </source>
</evidence>
<dbReference type="Proteomes" id="UP001220964">
    <property type="component" value="Unassembled WGS sequence"/>
</dbReference>
<gene>
    <name evidence="2" type="ORF">P1J78_09865</name>
</gene>
<keyword evidence="1" id="KW-0472">Membrane</keyword>
<protein>
    <submittedName>
        <fullName evidence="2">Uncharacterized protein</fullName>
    </submittedName>
</protein>